<evidence type="ECO:0000313" key="1">
    <source>
        <dbReference type="Proteomes" id="UP000515129"/>
    </source>
</evidence>
<dbReference type="AlphaFoldDB" id="A0A6P6J3F5"/>
<dbReference type="RefSeq" id="XP_026054624.1">
    <property type="nucleotide sequence ID" value="XM_026198839.1"/>
</dbReference>
<reference evidence="2" key="1">
    <citation type="submission" date="2025-08" db="UniProtKB">
        <authorList>
            <consortium name="RefSeq"/>
        </authorList>
    </citation>
    <scope>IDENTIFICATION</scope>
    <source>
        <strain evidence="2">Wakin</strain>
        <tissue evidence="2">Muscle</tissue>
    </source>
</reference>
<dbReference type="PANTHER" id="PTHR31025">
    <property type="entry name" value="SI:CH211-196P9.1-RELATED"/>
    <property type="match status" value="1"/>
</dbReference>
<keyword evidence="1" id="KW-1185">Reference proteome</keyword>
<accession>A0A6P6J3F5</accession>
<gene>
    <name evidence="2" type="primary">LOC113040518</name>
</gene>
<dbReference type="OrthoDB" id="8196415at2759"/>
<dbReference type="Proteomes" id="UP000515129">
    <property type="component" value="Chromosome 22"/>
</dbReference>
<name>A0A6P6J3F5_CARAU</name>
<proteinExistence type="predicted"/>
<dbReference type="PANTHER" id="PTHR31025:SF30">
    <property type="entry name" value="SI:DKEY-15H8.17"/>
    <property type="match status" value="1"/>
</dbReference>
<organism evidence="1 2">
    <name type="scientific">Carassius auratus</name>
    <name type="common">Goldfish</name>
    <dbReference type="NCBI Taxonomy" id="7957"/>
    <lineage>
        <taxon>Eukaryota</taxon>
        <taxon>Metazoa</taxon>
        <taxon>Chordata</taxon>
        <taxon>Craniata</taxon>
        <taxon>Vertebrata</taxon>
        <taxon>Euteleostomi</taxon>
        <taxon>Actinopterygii</taxon>
        <taxon>Neopterygii</taxon>
        <taxon>Teleostei</taxon>
        <taxon>Ostariophysi</taxon>
        <taxon>Cypriniformes</taxon>
        <taxon>Cyprinidae</taxon>
        <taxon>Cyprininae</taxon>
        <taxon>Carassius</taxon>
    </lineage>
</organism>
<protein>
    <submittedName>
        <fullName evidence="2">Uncharacterized protein LOC113040518</fullName>
    </submittedName>
</protein>
<dbReference type="KEGG" id="caua:113040518"/>
<evidence type="ECO:0000313" key="2">
    <source>
        <dbReference type="RefSeq" id="XP_026054624.1"/>
    </source>
</evidence>
<sequence length="309" mass="34832">MDEVMMKEVVLSFIPGLSEETLTSLLYGLQELGVESKEDLALVQEKDIEKYLRPIQCRKLLNGFKGLAIVQLELVPVTPNVVPSSLNTPSNFPCTQDTISSPSLPLGRPWHVAFEVNWDRMPAAIRKALTNNTRPSPSDRKDMVRAVVDQMLDHEPNPNRTMCHNIARSIVRSHPKCFADVAKNGDMLGDGCHSFLQQIKTRVEYKTRNNTLVRRRRERTHSQVPDEGRGMTRGPVDQYGCVRWCPVEVPVGETEQSLDGIKSHLLNIYSEEGMSGAERAEPLMEKTYIIQRRYLNSVPAPAIAVVKED</sequence>
<dbReference type="GeneID" id="113040518"/>